<comment type="caution">
    <text evidence="1">The sequence shown here is derived from an EMBL/GenBank/DDBJ whole genome shotgun (WGS) entry which is preliminary data.</text>
</comment>
<feature type="non-terminal residue" evidence="1">
    <location>
        <position position="1"/>
    </location>
</feature>
<gene>
    <name evidence="1" type="ORF">Pgy4_40527</name>
</gene>
<evidence type="ECO:0000313" key="2">
    <source>
        <dbReference type="Proteomes" id="UP000005466"/>
    </source>
</evidence>
<accession>F3CJ31</accession>
<dbReference type="EMBL" id="ADWY01003834">
    <property type="protein sequence ID" value="EGH19273.1"/>
    <property type="molecule type" value="Genomic_DNA"/>
</dbReference>
<organism evidence="1 2">
    <name type="scientific">Pseudomonas savastanoi pv. glycinea str. race 4</name>
    <dbReference type="NCBI Taxonomy" id="875330"/>
    <lineage>
        <taxon>Bacteria</taxon>
        <taxon>Pseudomonadati</taxon>
        <taxon>Pseudomonadota</taxon>
        <taxon>Gammaproteobacteria</taxon>
        <taxon>Pseudomonadales</taxon>
        <taxon>Pseudomonadaceae</taxon>
        <taxon>Pseudomonas</taxon>
    </lineage>
</organism>
<dbReference type="HOGENOM" id="CLU_3352834_0_0_6"/>
<evidence type="ECO:0000313" key="1">
    <source>
        <dbReference type="EMBL" id="EGH19273.1"/>
    </source>
</evidence>
<dbReference type="Proteomes" id="UP000005466">
    <property type="component" value="Unassembled WGS sequence"/>
</dbReference>
<sequence length="37" mass="3865">KRAAGLNEAVILLENEVSSLALGAGMAHFTDAAQPWL</sequence>
<reference evidence="1 2" key="1">
    <citation type="journal article" date="2011" name="PLoS Pathog.">
        <title>Dynamic evolution of pathogenicity revealed by sequencing and comparative genomics of 19 Pseudomonas syringae isolates.</title>
        <authorList>
            <person name="Baltrus D.A."/>
            <person name="Nishimura M.T."/>
            <person name="Romanchuk A."/>
            <person name="Chang J.H."/>
            <person name="Mukhtar M.S."/>
            <person name="Cherkis K."/>
            <person name="Roach J."/>
            <person name="Grant S.R."/>
            <person name="Jones C.D."/>
            <person name="Dangl J.L."/>
        </authorList>
    </citation>
    <scope>NUCLEOTIDE SEQUENCE [LARGE SCALE GENOMIC DNA]</scope>
    <source>
        <strain evidence="2">race 4</strain>
    </source>
</reference>
<dbReference type="AlphaFoldDB" id="F3CJ31"/>
<protein>
    <submittedName>
        <fullName evidence="1">Uncharacterized protein</fullName>
    </submittedName>
</protein>
<name>F3CJ31_PSESG</name>
<feature type="non-terminal residue" evidence="1">
    <location>
        <position position="37"/>
    </location>
</feature>
<proteinExistence type="predicted"/>